<keyword evidence="1" id="KW-1133">Transmembrane helix</keyword>
<evidence type="ECO:0000256" key="1">
    <source>
        <dbReference type="SAM" id="Phobius"/>
    </source>
</evidence>
<dbReference type="Proteomes" id="UP000610746">
    <property type="component" value="Unassembled WGS sequence"/>
</dbReference>
<keyword evidence="3" id="KW-1185">Reference proteome</keyword>
<feature type="transmembrane region" description="Helical" evidence="1">
    <location>
        <begin position="84"/>
        <end position="102"/>
    </location>
</feature>
<name>A0A8J8GB40_9FLAO</name>
<keyword evidence="1" id="KW-0812">Transmembrane</keyword>
<keyword evidence="1" id="KW-0472">Membrane</keyword>
<feature type="transmembrane region" description="Helical" evidence="1">
    <location>
        <begin position="60"/>
        <end position="77"/>
    </location>
</feature>
<comment type="caution">
    <text evidence="2">The sequence shown here is derived from an EMBL/GenBank/DDBJ whole genome shotgun (WGS) entry which is preliminary data.</text>
</comment>
<feature type="transmembrane region" description="Helical" evidence="1">
    <location>
        <begin position="21"/>
        <end position="40"/>
    </location>
</feature>
<protein>
    <submittedName>
        <fullName evidence="2">Cell shape-determining protein MreC</fullName>
    </submittedName>
</protein>
<reference evidence="2" key="1">
    <citation type="submission" date="2020-05" db="EMBL/GenBank/DDBJ databases">
        <title>Genomic Encyclopedia of Type Strains, Phase IV (KMG-V): Genome sequencing to study the core and pangenomes of soil and plant-associated prokaryotes.</title>
        <authorList>
            <person name="Whitman W."/>
        </authorList>
    </citation>
    <scope>NUCLEOTIDE SEQUENCE</scope>
    <source>
        <strain evidence="2">16F</strain>
    </source>
</reference>
<accession>A0A8J8GB40</accession>
<proteinExistence type="predicted"/>
<organism evidence="2 3">
    <name type="scientific">Frigoriflavimonas asaccharolytica</name>
    <dbReference type="NCBI Taxonomy" id="2735899"/>
    <lineage>
        <taxon>Bacteria</taxon>
        <taxon>Pseudomonadati</taxon>
        <taxon>Bacteroidota</taxon>
        <taxon>Flavobacteriia</taxon>
        <taxon>Flavobacteriales</taxon>
        <taxon>Weeksellaceae</taxon>
        <taxon>Frigoriflavimonas</taxon>
    </lineage>
</organism>
<dbReference type="AlphaFoldDB" id="A0A8J8GB40"/>
<dbReference type="EMBL" id="JABSNO010000014">
    <property type="protein sequence ID" value="NRS92969.1"/>
    <property type="molecule type" value="Genomic_DNA"/>
</dbReference>
<evidence type="ECO:0000313" key="2">
    <source>
        <dbReference type="EMBL" id="NRS92969.1"/>
    </source>
</evidence>
<evidence type="ECO:0000313" key="3">
    <source>
        <dbReference type="Proteomes" id="UP000610746"/>
    </source>
</evidence>
<gene>
    <name evidence="2" type="ORF">HNQ03_002053</name>
</gene>
<sequence>MSKFKSLTKFLRTDILKTIKFNLKIFISFFIILFVLYILVFMKDEGASFLDNYLGDFIDYLGYIFLFPIHFFKYFNFENDLVNTLFTLLNPTIFWFIIYKVFTKIGKIINLNKSSLS</sequence>